<dbReference type="AlphaFoldDB" id="A0AAD1W954"/>
<dbReference type="EMBL" id="OW240917">
    <property type="protein sequence ID" value="CAH2300411.1"/>
    <property type="molecule type" value="Genomic_DNA"/>
</dbReference>
<feature type="region of interest" description="Disordered" evidence="1">
    <location>
        <begin position="43"/>
        <end position="95"/>
    </location>
</feature>
<evidence type="ECO:0000313" key="2">
    <source>
        <dbReference type="EMBL" id="CAH2300411.1"/>
    </source>
</evidence>
<sequence>MPLRCPWGPLAGCRDPWTVPCGDRSAVTCGFEEDLQATVPDAVSPRGVERGGPRRTGGCGEAGACPEWPEKGETQDGLHPDHLGPQWCSGGAGDY</sequence>
<proteinExistence type="predicted"/>
<feature type="compositionally biased region" description="Basic and acidic residues" evidence="1">
    <location>
        <begin position="68"/>
        <end position="82"/>
    </location>
</feature>
<gene>
    <name evidence="2" type="ORF">PECUL_23A011582</name>
</gene>
<protein>
    <submittedName>
        <fullName evidence="2">Uncharacterized protein</fullName>
    </submittedName>
</protein>
<dbReference type="Proteomes" id="UP001295444">
    <property type="component" value="Chromosome 06"/>
</dbReference>
<name>A0AAD1W954_PELCU</name>
<keyword evidence="3" id="KW-1185">Reference proteome</keyword>
<evidence type="ECO:0000313" key="3">
    <source>
        <dbReference type="Proteomes" id="UP001295444"/>
    </source>
</evidence>
<accession>A0AAD1W954</accession>
<reference evidence="2" key="1">
    <citation type="submission" date="2022-03" db="EMBL/GenBank/DDBJ databases">
        <authorList>
            <person name="Alioto T."/>
            <person name="Alioto T."/>
            <person name="Gomez Garrido J."/>
        </authorList>
    </citation>
    <scope>NUCLEOTIDE SEQUENCE</scope>
</reference>
<evidence type="ECO:0000256" key="1">
    <source>
        <dbReference type="SAM" id="MobiDB-lite"/>
    </source>
</evidence>
<organism evidence="2 3">
    <name type="scientific">Pelobates cultripes</name>
    <name type="common">Western spadefoot toad</name>
    <dbReference type="NCBI Taxonomy" id="61616"/>
    <lineage>
        <taxon>Eukaryota</taxon>
        <taxon>Metazoa</taxon>
        <taxon>Chordata</taxon>
        <taxon>Craniata</taxon>
        <taxon>Vertebrata</taxon>
        <taxon>Euteleostomi</taxon>
        <taxon>Amphibia</taxon>
        <taxon>Batrachia</taxon>
        <taxon>Anura</taxon>
        <taxon>Pelobatoidea</taxon>
        <taxon>Pelobatidae</taxon>
        <taxon>Pelobates</taxon>
    </lineage>
</organism>